<evidence type="ECO:0000313" key="1">
    <source>
        <dbReference type="EMBL" id="CDF77443.1"/>
    </source>
</evidence>
<dbReference type="AlphaFoldDB" id="S0F3U5"/>
<gene>
    <name evidence="1" type="ORF">CHC_T00007945001</name>
</gene>
<name>S0F3U5_CHOCR</name>
<evidence type="ECO:0000313" key="2">
    <source>
        <dbReference type="Proteomes" id="UP000012073"/>
    </source>
</evidence>
<proteinExistence type="predicted"/>
<dbReference type="KEGG" id="ccp:CHC_T00007945001"/>
<dbReference type="GeneID" id="17320020"/>
<dbReference type="EMBL" id="HG001523">
    <property type="protein sequence ID" value="CDF77443.1"/>
    <property type="molecule type" value="Genomic_DNA"/>
</dbReference>
<sequence>MPAEHAYKRPLFPALTAYLAKAAGEFRDAPRAAIATPRTVTKIVLPLGHGELVVALAGERRRARWARLQAERMHEIRAFVGQRDYVLPGGVPLDVRQGKHARWLERRAEERRQDAREVVERRVGGLEAGSEELRRVCGRGIRADRRGYVQFLARAREGFDCGMPGLLSMGGKGVAVGDTFEEVRKRYAGRPDELYRRKTARRFARWRRQKLEREAELSRTASRAESEMKRRRGYDHLLTDRRAGDSSFAPFLYELEGNAYAFSSKITEAPKLRKVMIDKYSARDGATVTDGWERAQQVAEQNPLFHTRVMNRFT</sequence>
<dbReference type="Proteomes" id="UP000012073">
    <property type="component" value="Unassembled WGS sequence"/>
</dbReference>
<reference evidence="2" key="1">
    <citation type="journal article" date="2013" name="Proc. Natl. Acad. Sci. U.S.A.">
        <title>Genome structure and metabolic features in the red seaweed Chondrus crispus shed light on evolution of the Archaeplastida.</title>
        <authorList>
            <person name="Collen J."/>
            <person name="Porcel B."/>
            <person name="Carre W."/>
            <person name="Ball S.G."/>
            <person name="Chaparro C."/>
            <person name="Tonon T."/>
            <person name="Barbeyron T."/>
            <person name="Michel G."/>
            <person name="Noel B."/>
            <person name="Valentin K."/>
            <person name="Elias M."/>
            <person name="Artiguenave F."/>
            <person name="Arun A."/>
            <person name="Aury J.M."/>
            <person name="Barbosa-Neto J.F."/>
            <person name="Bothwell J.H."/>
            <person name="Bouget F.Y."/>
            <person name="Brillet L."/>
            <person name="Cabello-Hurtado F."/>
            <person name="Capella-Gutierrez S."/>
            <person name="Charrier B."/>
            <person name="Cladiere L."/>
            <person name="Cock J.M."/>
            <person name="Coelho S.M."/>
            <person name="Colleoni C."/>
            <person name="Czjzek M."/>
            <person name="Da Silva C."/>
            <person name="Delage L."/>
            <person name="Denoeud F."/>
            <person name="Deschamps P."/>
            <person name="Dittami S.M."/>
            <person name="Gabaldon T."/>
            <person name="Gachon C.M."/>
            <person name="Groisillier A."/>
            <person name="Herve C."/>
            <person name="Jabbari K."/>
            <person name="Katinka M."/>
            <person name="Kloareg B."/>
            <person name="Kowalczyk N."/>
            <person name="Labadie K."/>
            <person name="Leblanc C."/>
            <person name="Lopez P.J."/>
            <person name="McLachlan D.H."/>
            <person name="Meslet-Cladiere L."/>
            <person name="Moustafa A."/>
            <person name="Nehr Z."/>
            <person name="Nyvall Collen P."/>
            <person name="Panaud O."/>
            <person name="Partensky F."/>
            <person name="Poulain J."/>
            <person name="Rensing S.A."/>
            <person name="Rousvoal S."/>
            <person name="Samson G."/>
            <person name="Symeonidi A."/>
            <person name="Weissenbach J."/>
            <person name="Zambounis A."/>
            <person name="Wincker P."/>
            <person name="Boyen C."/>
        </authorList>
    </citation>
    <scope>NUCLEOTIDE SEQUENCE [LARGE SCALE GENOMIC DNA]</scope>
    <source>
        <strain evidence="2">cv. Stackhouse</strain>
    </source>
</reference>
<protein>
    <submittedName>
        <fullName evidence="1">Uncharacterized protein</fullName>
    </submittedName>
</protein>
<dbReference type="RefSeq" id="XP_005712317.1">
    <property type="nucleotide sequence ID" value="XM_005712260.1"/>
</dbReference>
<dbReference type="OrthoDB" id="5353at2759"/>
<organism evidence="1 2">
    <name type="scientific">Chondrus crispus</name>
    <name type="common">Carrageen Irish moss</name>
    <name type="synonym">Polymorpha crispa</name>
    <dbReference type="NCBI Taxonomy" id="2769"/>
    <lineage>
        <taxon>Eukaryota</taxon>
        <taxon>Rhodophyta</taxon>
        <taxon>Florideophyceae</taxon>
        <taxon>Rhodymeniophycidae</taxon>
        <taxon>Gigartinales</taxon>
        <taxon>Gigartinaceae</taxon>
        <taxon>Chondrus</taxon>
    </lineage>
</organism>
<keyword evidence="2" id="KW-1185">Reference proteome</keyword>
<dbReference type="Gramene" id="CDF77443">
    <property type="protein sequence ID" value="CDF77443"/>
    <property type="gene ID" value="CHC_T00007945001"/>
</dbReference>
<accession>S0F3U5</accession>